<comment type="subcellular location">
    <subcellularLocation>
        <location evidence="1">Cell membrane</location>
        <topology evidence="1">Multi-pass membrane protein</topology>
    </subcellularLocation>
</comment>
<keyword evidence="10" id="KW-1185">Reference proteome</keyword>
<evidence type="ECO:0000256" key="4">
    <source>
        <dbReference type="ARBA" id="ARBA00022692"/>
    </source>
</evidence>
<accession>A0A2K4ZB98</accession>
<feature type="transmembrane region" description="Helical" evidence="8">
    <location>
        <begin position="399"/>
        <end position="419"/>
    </location>
</feature>
<keyword evidence="5 8" id="KW-1133">Transmembrane helix</keyword>
<dbReference type="GO" id="GO:0030001">
    <property type="term" value="P:metal ion transport"/>
    <property type="evidence" value="ECO:0007669"/>
    <property type="project" value="UniProtKB-ARBA"/>
</dbReference>
<evidence type="ECO:0000256" key="6">
    <source>
        <dbReference type="ARBA" id="ARBA00023065"/>
    </source>
</evidence>
<proteinExistence type="predicted"/>
<dbReference type="Pfam" id="PF02386">
    <property type="entry name" value="TrkH"/>
    <property type="match status" value="1"/>
</dbReference>
<keyword evidence="4 8" id="KW-0812">Transmembrane</keyword>
<dbReference type="PANTHER" id="PTHR32024:SF1">
    <property type="entry name" value="KTR SYSTEM POTASSIUM UPTAKE PROTEIN B"/>
    <property type="match status" value="1"/>
</dbReference>
<keyword evidence="6" id="KW-0406">Ion transport</keyword>
<evidence type="ECO:0000313" key="9">
    <source>
        <dbReference type="EMBL" id="SOY27721.1"/>
    </source>
</evidence>
<dbReference type="GO" id="GO:0005886">
    <property type="term" value="C:plasma membrane"/>
    <property type="evidence" value="ECO:0007669"/>
    <property type="project" value="UniProtKB-SubCell"/>
</dbReference>
<evidence type="ECO:0000256" key="1">
    <source>
        <dbReference type="ARBA" id="ARBA00004651"/>
    </source>
</evidence>
<dbReference type="GO" id="GO:0008324">
    <property type="term" value="F:monoatomic cation transmembrane transporter activity"/>
    <property type="evidence" value="ECO:0007669"/>
    <property type="project" value="InterPro"/>
</dbReference>
<dbReference type="PANTHER" id="PTHR32024">
    <property type="entry name" value="TRK SYSTEM POTASSIUM UPTAKE PROTEIN TRKG-RELATED"/>
    <property type="match status" value="1"/>
</dbReference>
<evidence type="ECO:0000256" key="3">
    <source>
        <dbReference type="ARBA" id="ARBA00022475"/>
    </source>
</evidence>
<feature type="transmembrane region" description="Helical" evidence="8">
    <location>
        <begin position="343"/>
        <end position="364"/>
    </location>
</feature>
<gene>
    <name evidence="9" type="primary">ktrB</name>
    <name evidence="9" type="ORF">AMURIS_00425</name>
</gene>
<name>A0A2K4ZB98_9FIRM</name>
<feature type="transmembrane region" description="Helical" evidence="8">
    <location>
        <begin position="115"/>
        <end position="135"/>
    </location>
</feature>
<keyword evidence="3" id="KW-1003">Cell membrane</keyword>
<dbReference type="AlphaFoldDB" id="A0A2K4ZB98"/>
<feature type="transmembrane region" description="Helical" evidence="8">
    <location>
        <begin position="32"/>
        <end position="50"/>
    </location>
</feature>
<evidence type="ECO:0000256" key="8">
    <source>
        <dbReference type="SAM" id="Phobius"/>
    </source>
</evidence>
<evidence type="ECO:0000313" key="10">
    <source>
        <dbReference type="Proteomes" id="UP000236311"/>
    </source>
</evidence>
<protein>
    <submittedName>
        <fullName evidence="9">Ktr system potassium uptake protein B</fullName>
    </submittedName>
</protein>
<feature type="transmembrane region" description="Helical" evidence="8">
    <location>
        <begin position="174"/>
        <end position="197"/>
    </location>
</feature>
<evidence type="ECO:0000256" key="2">
    <source>
        <dbReference type="ARBA" id="ARBA00022448"/>
    </source>
</evidence>
<dbReference type="Proteomes" id="UP000236311">
    <property type="component" value="Unassembled WGS sequence"/>
</dbReference>
<organism evidence="9 10">
    <name type="scientific">Acetatifactor muris</name>
    <dbReference type="NCBI Taxonomy" id="879566"/>
    <lineage>
        <taxon>Bacteria</taxon>
        <taxon>Bacillati</taxon>
        <taxon>Bacillota</taxon>
        <taxon>Clostridia</taxon>
        <taxon>Lachnospirales</taxon>
        <taxon>Lachnospiraceae</taxon>
        <taxon>Acetatifactor</taxon>
    </lineage>
</organism>
<dbReference type="InterPro" id="IPR003445">
    <property type="entry name" value="Cat_transpt"/>
</dbReference>
<feature type="transmembrane region" description="Helical" evidence="8">
    <location>
        <begin position="300"/>
        <end position="322"/>
    </location>
</feature>
<evidence type="ECO:0000256" key="7">
    <source>
        <dbReference type="ARBA" id="ARBA00023136"/>
    </source>
</evidence>
<dbReference type="EMBL" id="OFSM01000002">
    <property type="protein sequence ID" value="SOY27721.1"/>
    <property type="molecule type" value="Genomic_DNA"/>
</dbReference>
<feature type="transmembrane region" description="Helical" evidence="8">
    <location>
        <begin position="218"/>
        <end position="241"/>
    </location>
</feature>
<reference evidence="9 10" key="1">
    <citation type="submission" date="2018-01" db="EMBL/GenBank/DDBJ databases">
        <authorList>
            <person name="Gaut B.S."/>
            <person name="Morton B.R."/>
            <person name="Clegg M.T."/>
            <person name="Duvall M.R."/>
        </authorList>
    </citation>
    <scope>NUCLEOTIDE SEQUENCE [LARGE SCALE GENOMIC DNA]</scope>
    <source>
        <strain evidence="9">GP69</strain>
    </source>
</reference>
<sequence length="438" mass="47374">MLGFLIGALLGTLCLMLPVSLRQGQKIDSIDALFVAMSSICVTGLSTVNIGQTFSVFGQIILLLLIQFGGLGIVTFTTIVLFLFRRRITLSDRMLIQSAYNLDTLSGLVRLTLRILKVTLCLEGAGALGYALVFIPEYGLKGIWFSIFHAVSAFCNAGIDLLGGNSFCGYADNVILNFTTVFLIIVSGLGFPVYWEIARMFRSIHKKGGNPYPRKMNLQAKIVILATLSLILAGTALTLLFEYNNPDTLGGMSWPRKVMAALFQSVTLRTAGFATISQEYFRPASCLVYVVMMFIGGSPAGTAGGVKTVTIILLFASMFANIRGKKDVSIMRRKIADDTIRRCVAIVTFSLTVLLLLTTALLAVQESSFLDTLYEMTSAIATVGLSRGLTGALNPIGKLIVTLTMYLGRIGPITLALVFNSRRPTGNVSYAESKIIIG</sequence>
<keyword evidence="2" id="KW-0813">Transport</keyword>
<feature type="transmembrane region" description="Helical" evidence="8">
    <location>
        <begin position="62"/>
        <end position="84"/>
    </location>
</feature>
<evidence type="ECO:0000256" key="5">
    <source>
        <dbReference type="ARBA" id="ARBA00022989"/>
    </source>
</evidence>
<keyword evidence="7 8" id="KW-0472">Membrane</keyword>